<gene>
    <name evidence="6" type="ORF">JCR33_12930</name>
</gene>
<dbReference type="EMBL" id="JAEKJA010000010">
    <property type="protein sequence ID" value="MBJ3776602.1"/>
    <property type="molecule type" value="Genomic_DNA"/>
</dbReference>
<evidence type="ECO:0000256" key="4">
    <source>
        <dbReference type="ARBA" id="ARBA00038054"/>
    </source>
</evidence>
<dbReference type="InterPro" id="IPR002563">
    <property type="entry name" value="Flavin_Rdtase-like_dom"/>
</dbReference>
<reference evidence="6" key="1">
    <citation type="submission" date="2020-12" db="EMBL/GenBank/DDBJ databases">
        <title>Bacterial taxonomy.</title>
        <authorList>
            <person name="Pan X."/>
        </authorList>
    </citation>
    <scope>NUCLEOTIDE SEQUENCE</scope>
    <source>
        <strain evidence="6">B2012</strain>
    </source>
</reference>
<dbReference type="SUPFAM" id="SSF50475">
    <property type="entry name" value="FMN-binding split barrel"/>
    <property type="match status" value="1"/>
</dbReference>
<accession>A0A934IQV0</accession>
<evidence type="ECO:0000256" key="2">
    <source>
        <dbReference type="ARBA" id="ARBA00022630"/>
    </source>
</evidence>
<evidence type="ECO:0000313" key="7">
    <source>
        <dbReference type="Proteomes" id="UP000609531"/>
    </source>
</evidence>
<dbReference type="PANTHER" id="PTHR33798">
    <property type="entry name" value="FLAVOPROTEIN OXYGENASE"/>
    <property type="match status" value="1"/>
</dbReference>
<dbReference type="Proteomes" id="UP000609531">
    <property type="component" value="Unassembled WGS sequence"/>
</dbReference>
<feature type="domain" description="Flavin reductase like" evidence="5">
    <location>
        <begin position="33"/>
        <end position="186"/>
    </location>
</feature>
<evidence type="ECO:0000256" key="1">
    <source>
        <dbReference type="ARBA" id="ARBA00001917"/>
    </source>
</evidence>
<evidence type="ECO:0000259" key="5">
    <source>
        <dbReference type="SMART" id="SM00903"/>
    </source>
</evidence>
<organism evidence="6 7">
    <name type="scientific">Acuticoccus mangrovi</name>
    <dbReference type="NCBI Taxonomy" id="2796142"/>
    <lineage>
        <taxon>Bacteria</taxon>
        <taxon>Pseudomonadati</taxon>
        <taxon>Pseudomonadota</taxon>
        <taxon>Alphaproteobacteria</taxon>
        <taxon>Hyphomicrobiales</taxon>
        <taxon>Amorphaceae</taxon>
        <taxon>Acuticoccus</taxon>
    </lineage>
</organism>
<keyword evidence="3" id="KW-0288">FMN</keyword>
<dbReference type="GO" id="GO:0016646">
    <property type="term" value="F:oxidoreductase activity, acting on the CH-NH group of donors, NAD or NADP as acceptor"/>
    <property type="evidence" value="ECO:0007669"/>
    <property type="project" value="UniProtKB-ARBA"/>
</dbReference>
<comment type="cofactor">
    <cofactor evidence="1">
        <name>FMN</name>
        <dbReference type="ChEBI" id="CHEBI:58210"/>
    </cofactor>
</comment>
<dbReference type="GO" id="GO:0010181">
    <property type="term" value="F:FMN binding"/>
    <property type="evidence" value="ECO:0007669"/>
    <property type="project" value="InterPro"/>
</dbReference>
<proteinExistence type="inferred from homology"/>
<dbReference type="SMART" id="SM00903">
    <property type="entry name" value="Flavin_Reduct"/>
    <property type="match status" value="1"/>
</dbReference>
<dbReference type="Gene3D" id="2.30.110.10">
    <property type="entry name" value="Electron Transport, Fmn-binding Protein, Chain A"/>
    <property type="match status" value="1"/>
</dbReference>
<protein>
    <submittedName>
        <fullName evidence="6">Flavin reductase family protein</fullName>
    </submittedName>
</protein>
<dbReference type="PANTHER" id="PTHR33798:SF5">
    <property type="entry name" value="FLAVIN REDUCTASE LIKE DOMAIN-CONTAINING PROTEIN"/>
    <property type="match status" value="1"/>
</dbReference>
<dbReference type="RefSeq" id="WP_198882506.1">
    <property type="nucleotide sequence ID" value="NZ_JAEKJA010000010.1"/>
</dbReference>
<evidence type="ECO:0000256" key="3">
    <source>
        <dbReference type="ARBA" id="ARBA00022643"/>
    </source>
</evidence>
<keyword evidence="2" id="KW-0285">Flavoprotein</keyword>
<comment type="similarity">
    <text evidence="4">Belongs to the flavoredoxin family.</text>
</comment>
<evidence type="ECO:0000313" key="6">
    <source>
        <dbReference type="EMBL" id="MBJ3776602.1"/>
    </source>
</evidence>
<dbReference type="Pfam" id="PF01613">
    <property type="entry name" value="Flavin_Reduct"/>
    <property type="match status" value="1"/>
</dbReference>
<name>A0A934IQV0_9HYPH</name>
<comment type="caution">
    <text evidence="6">The sequence shown here is derived from an EMBL/GenBank/DDBJ whole genome shotgun (WGS) entry which is preliminary data.</text>
</comment>
<dbReference type="InterPro" id="IPR012349">
    <property type="entry name" value="Split_barrel_FMN-bd"/>
</dbReference>
<sequence>MPDPAMIDTPADATTRFDLADLTPRQRYKLLSSAVVPRPIALVVTLSEAGHHNAAPYSFFNVLSEDPAIVALGLQVNAAGEHKDTAVNIARDGEFVVNLVDDALAEQMNICAVDLPAEESEIEAAKLSVAPSSMIKPGRIVESPIALECREVQTLQFSPRRNIVLGEVVCVHVREGLVDSETFNIDIERYKPLGRLFASLYSHQNERFSMPRMSLEEWRERTAELD</sequence>
<keyword evidence="7" id="KW-1185">Reference proteome</keyword>
<dbReference type="AlphaFoldDB" id="A0A934IQV0"/>